<dbReference type="Gene3D" id="3.30.460.10">
    <property type="entry name" value="Beta Polymerase, domain 2"/>
    <property type="match status" value="1"/>
</dbReference>
<evidence type="ECO:0000259" key="22">
    <source>
        <dbReference type="SMART" id="SM00278"/>
    </source>
</evidence>
<feature type="domain" description="DNA-directed DNA polymerase X" evidence="24">
    <location>
        <begin position="2"/>
        <end position="319"/>
    </location>
</feature>
<dbReference type="EMBL" id="CP007453">
    <property type="protein sequence ID" value="AHM58251.1"/>
    <property type="molecule type" value="Genomic_DNA"/>
</dbReference>
<organism evidence="25 26">
    <name type="scientific">Peptoclostridium acidaminophilum DSM 3953</name>
    <dbReference type="NCBI Taxonomy" id="1286171"/>
    <lineage>
        <taxon>Bacteria</taxon>
        <taxon>Bacillati</taxon>
        <taxon>Bacillota</taxon>
        <taxon>Clostridia</taxon>
        <taxon>Peptostreptococcales</taxon>
        <taxon>Peptoclostridiaceae</taxon>
        <taxon>Peptoclostridium</taxon>
    </lineage>
</organism>
<feature type="domain" description="Helix-hairpin-helix DNA-binding motif class 1" evidence="22">
    <location>
        <begin position="94"/>
        <end position="113"/>
    </location>
</feature>
<dbReference type="InterPro" id="IPR043519">
    <property type="entry name" value="NT_sf"/>
</dbReference>
<evidence type="ECO:0000256" key="15">
    <source>
        <dbReference type="ARBA" id="ARBA00023204"/>
    </source>
</evidence>
<dbReference type="InterPro" id="IPR037160">
    <property type="entry name" value="DNA_Pol_thumb_sf"/>
</dbReference>
<keyword evidence="26" id="KW-1185">Reference proteome</keyword>
<evidence type="ECO:0000256" key="1">
    <source>
        <dbReference type="ARBA" id="ARBA00001946"/>
    </source>
</evidence>
<dbReference type="PANTHER" id="PTHR36928:SF1">
    <property type="entry name" value="PHOSPHATASE YCDX-RELATED"/>
    <property type="match status" value="1"/>
</dbReference>
<feature type="domain" description="Polymerase/histidinol phosphatase N-terminal" evidence="23">
    <location>
        <begin position="343"/>
        <end position="422"/>
    </location>
</feature>
<dbReference type="InterPro" id="IPR003141">
    <property type="entry name" value="Pol/His_phosphatase_N"/>
</dbReference>
<keyword evidence="15" id="KW-0234">DNA repair</keyword>
<dbReference type="Gene3D" id="3.20.20.140">
    <property type="entry name" value="Metal-dependent hydrolases"/>
    <property type="match status" value="1"/>
</dbReference>
<dbReference type="GO" id="GO:0003677">
    <property type="term" value="F:DNA binding"/>
    <property type="evidence" value="ECO:0007669"/>
    <property type="project" value="InterPro"/>
</dbReference>
<dbReference type="KEGG" id="eac:EAL2_808p07480"/>
<dbReference type="InterPro" id="IPR050243">
    <property type="entry name" value="PHP_phosphatase"/>
</dbReference>
<dbReference type="InterPro" id="IPR002054">
    <property type="entry name" value="DNA-dir_DNA_pol_X"/>
</dbReference>
<evidence type="ECO:0000256" key="4">
    <source>
        <dbReference type="ARBA" id="ARBA00012720"/>
    </source>
</evidence>
<evidence type="ECO:0000256" key="3">
    <source>
        <dbReference type="ARBA" id="ARBA00012417"/>
    </source>
</evidence>
<dbReference type="AlphaFoldDB" id="W8UC04"/>
<evidence type="ECO:0000256" key="6">
    <source>
        <dbReference type="ARBA" id="ARBA00022481"/>
    </source>
</evidence>
<comment type="cofactor">
    <cofactor evidence="1">
        <name>Mg(2+)</name>
        <dbReference type="ChEBI" id="CHEBI:18420"/>
    </cofactor>
</comment>
<dbReference type="Pfam" id="PF14792">
    <property type="entry name" value="DNA_pol_B_palm"/>
    <property type="match status" value="1"/>
</dbReference>
<evidence type="ECO:0000256" key="13">
    <source>
        <dbReference type="ARBA" id="ARBA00022932"/>
    </source>
</evidence>
<keyword evidence="25" id="KW-0540">Nuclease</keyword>
<dbReference type="PATRIC" id="fig|1286171.3.peg.2936"/>
<dbReference type="InterPro" id="IPR003583">
    <property type="entry name" value="Hlx-hairpin-Hlx_DNA-bd_motif"/>
</dbReference>
<dbReference type="SUPFAM" id="SSF81301">
    <property type="entry name" value="Nucleotidyltransferase"/>
    <property type="match status" value="1"/>
</dbReference>
<dbReference type="GO" id="GO:0008270">
    <property type="term" value="F:zinc ion binding"/>
    <property type="evidence" value="ECO:0007669"/>
    <property type="project" value="TreeGrafter"/>
</dbReference>
<dbReference type="CDD" id="cd00141">
    <property type="entry name" value="NT_POLXc"/>
    <property type="match status" value="1"/>
</dbReference>
<dbReference type="Pfam" id="PF02811">
    <property type="entry name" value="PHP"/>
    <property type="match status" value="1"/>
</dbReference>
<dbReference type="Pfam" id="PF14716">
    <property type="entry name" value="HHH_8"/>
    <property type="match status" value="1"/>
</dbReference>
<evidence type="ECO:0000256" key="17">
    <source>
        <dbReference type="ARBA" id="ARBA00035726"/>
    </source>
</evidence>
<evidence type="ECO:0000256" key="8">
    <source>
        <dbReference type="ARBA" id="ARBA00022679"/>
    </source>
</evidence>
<protein>
    <recommendedName>
        <fullName evidence="5">DNA polymerase beta</fullName>
        <ecNumber evidence="3">2.7.7.7</ecNumber>
        <ecNumber evidence="4">4.2.99.18</ecNumber>
    </recommendedName>
    <alternativeName>
        <fullName evidence="16">5'-deoxyribose-phosphate lyase</fullName>
    </alternativeName>
    <alternativeName>
        <fullName evidence="17">AP lyase</fullName>
    </alternativeName>
</protein>
<evidence type="ECO:0000256" key="11">
    <source>
        <dbReference type="ARBA" id="ARBA00022763"/>
    </source>
</evidence>
<dbReference type="SUPFAM" id="SSF89550">
    <property type="entry name" value="PHP domain-like"/>
    <property type="match status" value="1"/>
</dbReference>
<evidence type="ECO:0000256" key="10">
    <source>
        <dbReference type="ARBA" id="ARBA00022705"/>
    </source>
</evidence>
<geneLocation type="plasmid" evidence="25 26">
    <name>EAL2_808p</name>
</geneLocation>
<dbReference type="SMART" id="SM00278">
    <property type="entry name" value="HhH1"/>
    <property type="match status" value="2"/>
</dbReference>
<keyword evidence="25" id="KW-0269">Exonuclease</keyword>
<evidence type="ECO:0000256" key="21">
    <source>
        <dbReference type="ARBA" id="ARBA00049244"/>
    </source>
</evidence>
<dbReference type="eggNOG" id="COG1387">
    <property type="taxonomic scope" value="Bacteria"/>
</dbReference>
<dbReference type="GO" id="GO:0003887">
    <property type="term" value="F:DNA-directed DNA polymerase activity"/>
    <property type="evidence" value="ECO:0007669"/>
    <property type="project" value="UniProtKB-KW"/>
</dbReference>
<keyword evidence="6" id="KW-0488">Methylation</keyword>
<accession>W8UC04</accession>
<dbReference type="NCBIfam" id="NF006375">
    <property type="entry name" value="PRK08609.1"/>
    <property type="match status" value="1"/>
</dbReference>
<evidence type="ECO:0000259" key="24">
    <source>
        <dbReference type="SMART" id="SM00483"/>
    </source>
</evidence>
<keyword evidence="12" id="KW-0832">Ubl conjugation</keyword>
<dbReference type="SUPFAM" id="SSF47802">
    <property type="entry name" value="DNA polymerase beta, N-terminal domain-like"/>
    <property type="match status" value="1"/>
</dbReference>
<dbReference type="RefSeq" id="WP_025437086.1">
    <property type="nucleotide sequence ID" value="NZ_CP007453.1"/>
</dbReference>
<dbReference type="PANTHER" id="PTHR36928">
    <property type="entry name" value="PHOSPHATASE YCDX-RELATED"/>
    <property type="match status" value="1"/>
</dbReference>
<dbReference type="FunFam" id="3.20.20.140:FF:000047">
    <property type="entry name" value="PHP domain-containing protein"/>
    <property type="match status" value="1"/>
</dbReference>
<dbReference type="Gene3D" id="3.30.210.10">
    <property type="entry name" value="DNA polymerase, thumb domain"/>
    <property type="match status" value="1"/>
</dbReference>
<keyword evidence="25" id="KW-0614">Plasmid</keyword>
<dbReference type="InterPro" id="IPR004013">
    <property type="entry name" value="PHP_dom"/>
</dbReference>
<dbReference type="InterPro" id="IPR029398">
    <property type="entry name" value="PolB_thumb"/>
</dbReference>
<evidence type="ECO:0000256" key="19">
    <source>
        <dbReference type="ARBA" id="ARBA00044678"/>
    </source>
</evidence>
<comment type="catalytic activity">
    <reaction evidence="19">
        <text>a 5'-end 2'-deoxyribose-2'-deoxyribonucleotide-DNA = (2E,4S)-4-hydroxypenten-2-al-5-phosphate + a 5'-end 5'-phospho-2'-deoxyribonucleoside-DNA + H(+)</text>
        <dbReference type="Rhea" id="RHEA:76255"/>
        <dbReference type="Rhea" id="RHEA-COMP:13180"/>
        <dbReference type="Rhea" id="RHEA-COMP:18657"/>
        <dbReference type="ChEBI" id="CHEBI:15378"/>
        <dbReference type="ChEBI" id="CHEBI:136412"/>
        <dbReference type="ChEBI" id="CHEBI:195194"/>
        <dbReference type="ChEBI" id="CHEBI:195195"/>
    </reaction>
</comment>
<dbReference type="Pfam" id="PF14791">
    <property type="entry name" value="DNA_pol_B_thumb"/>
    <property type="match status" value="1"/>
</dbReference>
<dbReference type="InterPro" id="IPR028207">
    <property type="entry name" value="DNA_pol_B_palm_palm"/>
</dbReference>
<dbReference type="GO" id="GO:0006281">
    <property type="term" value="P:DNA repair"/>
    <property type="evidence" value="ECO:0007669"/>
    <property type="project" value="UniProtKB-KW"/>
</dbReference>
<evidence type="ECO:0000313" key="26">
    <source>
        <dbReference type="Proteomes" id="UP000019591"/>
    </source>
</evidence>
<gene>
    <name evidence="25" type="primary">polX</name>
    <name evidence="25" type="ORF">EAL2_808p07480</name>
</gene>
<dbReference type="GO" id="GO:0005829">
    <property type="term" value="C:cytosol"/>
    <property type="evidence" value="ECO:0007669"/>
    <property type="project" value="TreeGrafter"/>
</dbReference>
<evidence type="ECO:0000256" key="20">
    <source>
        <dbReference type="ARBA" id="ARBA00045548"/>
    </source>
</evidence>
<dbReference type="InterPro" id="IPR027421">
    <property type="entry name" value="DNA_pol_lamdba_lyase_dom_sf"/>
</dbReference>
<evidence type="ECO:0000259" key="23">
    <source>
        <dbReference type="SMART" id="SM00481"/>
    </source>
</evidence>
<evidence type="ECO:0000256" key="9">
    <source>
        <dbReference type="ARBA" id="ARBA00022695"/>
    </source>
</evidence>
<comment type="catalytic activity">
    <reaction evidence="21">
        <text>DNA(n) + a 2'-deoxyribonucleoside 5'-triphosphate = DNA(n+1) + diphosphate</text>
        <dbReference type="Rhea" id="RHEA:22508"/>
        <dbReference type="Rhea" id="RHEA-COMP:17339"/>
        <dbReference type="Rhea" id="RHEA-COMP:17340"/>
        <dbReference type="ChEBI" id="CHEBI:33019"/>
        <dbReference type="ChEBI" id="CHEBI:61560"/>
        <dbReference type="ChEBI" id="CHEBI:173112"/>
        <dbReference type="EC" id="2.7.7.7"/>
    </reaction>
</comment>
<dbReference type="GO" id="GO:0051575">
    <property type="term" value="F:5'-deoxyribose-5-phosphate lyase activity"/>
    <property type="evidence" value="ECO:0007669"/>
    <property type="project" value="RHEA"/>
</dbReference>
<evidence type="ECO:0000256" key="7">
    <source>
        <dbReference type="ARBA" id="ARBA00022634"/>
    </source>
</evidence>
<sequence length="578" mass="65130">MAVNNAYISKLLSDYADMLELEGANRYKIRAYRNASYSIASLPRSISEMVELGEDLTQLPGIGKELSQKLVEIAGAGRLHQFEEIKERFPEGLLEILKLRGIGFVKVRELYEKLGIKNLSELEEAAREGRVSQIRGFDVKTERMIIEEIEAMDLKKGAKPRIKISTAESIVMPLIDHLKKSKGVKSVEIAGSFRRGRETVGDIDILVVHDGDSDVMDRFAGYEDVEQVLEKGDTLSSAVLRLGLQVDLRAVPEISSGSALHHFTGSKEHNVAMRQLAIRKGLKISEYGIFRGDERIGGENEEDVFSLLDLQFIPPELRENTGEIEAAQKGKLPKLISLEDIKGDLHMHSKASDGRATIEEMALAARERGYEYIAITDHSRRLRIARGLTPKRLEEQLEQIDLLNERLEGIRVLKSIEVDILEDGTLDLPDSILSRLDLVVCAVHHKFNLSKAKQTDRIISAIDNPYFTILAHPTGRLIDHREPYELDMERLMKAARECGCVMELNMQPDRLDLNEIHCRMAKELGVMVALSTDAHITSELNLMRLGIKQARRGWLEADDVINTMTLEDLMKLINAKKR</sequence>
<feature type="domain" description="Helix-hairpin-helix DNA-binding motif class 1" evidence="22">
    <location>
        <begin position="54"/>
        <end position="73"/>
    </location>
</feature>
<evidence type="ECO:0000313" key="25">
    <source>
        <dbReference type="EMBL" id="AHM58251.1"/>
    </source>
</evidence>
<dbReference type="InterPro" id="IPR047967">
    <property type="entry name" value="PolX_PHP"/>
</dbReference>
<comment type="function">
    <text evidence="20">Repair polymerase that plays a key role in base-excision repair. During this process, the damaged base is excised by specific DNA glycosylases, the DNA backbone is nicked at the abasic site by an apurinic/apyrimidic (AP) endonuclease, and POLB removes 5'-deoxyribose-phosphate from the preincised AP site acting as a 5'-deoxyribose-phosphate lyase (5'-dRP lyase); through its DNA polymerase activity, it adds one nucleotide to the 3' end of the arising single-nucleotide gap. Conducts 'gap-filling' DNA synthesis in a stepwise distributive fashion rather than in a processive fashion as for other DNA polymerases. It is also able to cleave sugar-phosphate bonds 3' to an intact AP site, acting as an AP lyase.</text>
</comment>
<name>W8UC04_PEPAC</name>
<dbReference type="GO" id="GO:0042578">
    <property type="term" value="F:phosphoric ester hydrolase activity"/>
    <property type="evidence" value="ECO:0007669"/>
    <property type="project" value="TreeGrafter"/>
</dbReference>
<evidence type="ECO:0000256" key="16">
    <source>
        <dbReference type="ARBA" id="ARBA00035717"/>
    </source>
</evidence>
<dbReference type="EC" id="2.7.7.7" evidence="3"/>
<dbReference type="Proteomes" id="UP000019591">
    <property type="component" value="Plasmid EAL2_808p"/>
</dbReference>
<dbReference type="Gene3D" id="1.10.150.20">
    <property type="entry name" value="5' to 3' exonuclease, C-terminal subdomain"/>
    <property type="match status" value="1"/>
</dbReference>
<evidence type="ECO:0000256" key="18">
    <source>
        <dbReference type="ARBA" id="ARBA00044632"/>
    </source>
</evidence>
<dbReference type="PIRSF" id="PIRSF005047">
    <property type="entry name" value="UCP005047_YshC"/>
    <property type="match status" value="1"/>
</dbReference>
<keyword evidence="8 25" id="KW-0808">Transferase</keyword>
<keyword evidence="9 25" id="KW-0548">Nucleotidyltransferase</keyword>
<dbReference type="HOGENOM" id="CLU_017729_1_0_9"/>
<keyword evidence="14" id="KW-0915">Sodium</keyword>
<dbReference type="SMART" id="SM00483">
    <property type="entry name" value="POLXc"/>
    <property type="match status" value="1"/>
</dbReference>
<keyword evidence="13" id="KW-0239">DNA-directed DNA polymerase</keyword>
<dbReference type="GO" id="GO:0140078">
    <property type="term" value="F:class I DNA-(apurinic or apyrimidinic site) endonuclease activity"/>
    <property type="evidence" value="ECO:0007669"/>
    <property type="project" value="UniProtKB-EC"/>
</dbReference>
<evidence type="ECO:0000256" key="2">
    <source>
        <dbReference type="ARBA" id="ARBA00004496"/>
    </source>
</evidence>
<evidence type="ECO:0000256" key="5">
    <source>
        <dbReference type="ARBA" id="ARBA00020020"/>
    </source>
</evidence>
<keyword evidence="25" id="KW-0378">Hydrolase</keyword>
<dbReference type="InterPro" id="IPR022311">
    <property type="entry name" value="PolX-like"/>
</dbReference>
<dbReference type="InterPro" id="IPR002008">
    <property type="entry name" value="DNA_pol_X_beta-like"/>
</dbReference>
<keyword evidence="10" id="KW-0235">DNA replication</keyword>
<proteinExistence type="predicted"/>
<keyword evidence="7" id="KW-0237">DNA synthesis</keyword>
<comment type="catalytic activity">
    <reaction evidence="18">
        <text>2'-deoxyribonucleotide-(2'-deoxyribose 5'-phosphate)-2'-deoxyribonucleotide-DNA = a 3'-end 2'-deoxyribonucleotide-(2,3-dehydro-2,3-deoxyribose 5'-phosphate)-DNA + a 5'-end 5'-phospho-2'-deoxyribonucleoside-DNA + H(+)</text>
        <dbReference type="Rhea" id="RHEA:66592"/>
        <dbReference type="Rhea" id="RHEA-COMP:13180"/>
        <dbReference type="Rhea" id="RHEA-COMP:16897"/>
        <dbReference type="Rhea" id="RHEA-COMP:17067"/>
        <dbReference type="ChEBI" id="CHEBI:15378"/>
        <dbReference type="ChEBI" id="CHEBI:136412"/>
        <dbReference type="ChEBI" id="CHEBI:157695"/>
        <dbReference type="ChEBI" id="CHEBI:167181"/>
        <dbReference type="EC" id="4.2.99.18"/>
    </reaction>
</comment>
<comment type="subcellular location">
    <subcellularLocation>
        <location evidence="2">Cytoplasm</location>
    </subcellularLocation>
</comment>
<evidence type="ECO:0000256" key="14">
    <source>
        <dbReference type="ARBA" id="ARBA00023053"/>
    </source>
</evidence>
<dbReference type="EC" id="4.2.99.18" evidence="4"/>
<dbReference type="SMART" id="SM00481">
    <property type="entry name" value="POLIIIAc"/>
    <property type="match status" value="1"/>
</dbReference>
<dbReference type="GO" id="GO:0004527">
    <property type="term" value="F:exonuclease activity"/>
    <property type="evidence" value="ECO:0007669"/>
    <property type="project" value="UniProtKB-KW"/>
</dbReference>
<keyword evidence="11" id="KW-0227">DNA damage</keyword>
<dbReference type="CDD" id="cd07436">
    <property type="entry name" value="PHP_PolX"/>
    <property type="match status" value="1"/>
</dbReference>
<dbReference type="PRINTS" id="PR00870">
    <property type="entry name" value="DNAPOLXBETA"/>
</dbReference>
<evidence type="ECO:0000256" key="12">
    <source>
        <dbReference type="ARBA" id="ARBA00022843"/>
    </source>
</evidence>
<dbReference type="Pfam" id="PF14520">
    <property type="entry name" value="HHH_5"/>
    <property type="match status" value="1"/>
</dbReference>
<dbReference type="InterPro" id="IPR016195">
    <property type="entry name" value="Pol/histidinol_Pase-like"/>
</dbReference>
<dbReference type="InterPro" id="IPR010996">
    <property type="entry name" value="HHH_MUS81"/>
</dbReference>
<dbReference type="Gene3D" id="1.10.150.110">
    <property type="entry name" value="DNA polymerase beta, N-terminal domain-like"/>
    <property type="match status" value="1"/>
</dbReference>
<reference evidence="25 26" key="1">
    <citation type="journal article" date="2014" name="Genome Announc.">
        <title>Complete Genome Sequence of Amino Acid-Utilizing Eubacterium acidaminophilum al-2 (DSM 3953).</title>
        <authorList>
            <person name="Poehlein A."/>
            <person name="Andreesen J.R."/>
            <person name="Daniel R."/>
        </authorList>
    </citation>
    <scope>NUCLEOTIDE SEQUENCE [LARGE SCALE GENOMIC DNA]</scope>
    <source>
        <strain evidence="25 26">DSM 3953</strain>
        <plasmid evidence="26">Plasmid EAL2_808p</plasmid>
    </source>
</reference>
<dbReference type="OrthoDB" id="9804333at2"/>